<dbReference type="Gene3D" id="3.30.2370.10">
    <property type="entry name" value="putative pyruvate dehydrogenase"/>
    <property type="match status" value="1"/>
</dbReference>
<gene>
    <name evidence="1" type="ORF">COC42_06895</name>
</gene>
<keyword evidence="2" id="KW-1185">Reference proteome</keyword>
<organism evidence="1 2">
    <name type="scientific">Sphingomonas spermidinifaciens</name>
    <dbReference type="NCBI Taxonomy" id="1141889"/>
    <lineage>
        <taxon>Bacteria</taxon>
        <taxon>Pseudomonadati</taxon>
        <taxon>Pseudomonadota</taxon>
        <taxon>Alphaproteobacteria</taxon>
        <taxon>Sphingomonadales</taxon>
        <taxon>Sphingomonadaceae</taxon>
        <taxon>Sphingomonas</taxon>
    </lineage>
</organism>
<protein>
    <recommendedName>
        <fullName evidence="3">DUF5076 domain-containing protein</fullName>
    </recommendedName>
</protein>
<dbReference type="Proteomes" id="UP000218366">
    <property type="component" value="Unassembled WGS sequence"/>
</dbReference>
<dbReference type="InterPro" id="IPR031796">
    <property type="entry name" value="DUF5076"/>
</dbReference>
<dbReference type="AlphaFoldDB" id="A0A2A4B6E9"/>
<name>A0A2A4B6E9_9SPHN</name>
<evidence type="ECO:0000313" key="2">
    <source>
        <dbReference type="Proteomes" id="UP000218366"/>
    </source>
</evidence>
<proteinExistence type="predicted"/>
<comment type="caution">
    <text evidence="1">The sequence shown here is derived from an EMBL/GenBank/DDBJ whole genome shotgun (WGS) entry which is preliminary data.</text>
</comment>
<dbReference type="Pfam" id="PF16826">
    <property type="entry name" value="DUF5076"/>
    <property type="match status" value="1"/>
</dbReference>
<evidence type="ECO:0008006" key="3">
    <source>
        <dbReference type="Google" id="ProtNLM"/>
    </source>
</evidence>
<sequence length="138" mass="15499">MGQWLVPDPQCTLWCLGRCRRRRPVPRRQALESRAVSEPRNAIKLENGDTLTDESAEVARIWVTDGAGSSVWIDAAVLEDPTVFGYLMGDTIRHAARAYAQAWDLDEDEALQRIVDGTFSELRDQIGDLDTIEEGKLN</sequence>
<dbReference type="EMBL" id="NWMW01000001">
    <property type="protein sequence ID" value="PCD04031.1"/>
    <property type="molecule type" value="Genomic_DNA"/>
</dbReference>
<accession>A0A2A4B6E9</accession>
<evidence type="ECO:0000313" key="1">
    <source>
        <dbReference type="EMBL" id="PCD04031.1"/>
    </source>
</evidence>
<reference evidence="1 2" key="1">
    <citation type="submission" date="2017-09" db="EMBL/GenBank/DDBJ databases">
        <title>Sphingomonas spermidinifaciens 9NM-10, whole genome shotgun sequence.</title>
        <authorList>
            <person name="Feng G."/>
            <person name="Zhu H."/>
        </authorList>
    </citation>
    <scope>NUCLEOTIDE SEQUENCE [LARGE SCALE GENOMIC DNA]</scope>
    <source>
        <strain evidence="1 2">9NM-10</strain>
    </source>
</reference>
<dbReference type="OrthoDB" id="7558075at2"/>